<evidence type="ECO:0000259" key="6">
    <source>
        <dbReference type="PROSITE" id="PS51891"/>
    </source>
</evidence>
<proteinExistence type="inferred from homology"/>
<evidence type="ECO:0000256" key="4">
    <source>
        <dbReference type="ARBA" id="ARBA00023239"/>
    </source>
</evidence>
<dbReference type="Proteomes" id="UP001239909">
    <property type="component" value="Unassembled WGS sequence"/>
</dbReference>
<dbReference type="PROSITE" id="PS51891">
    <property type="entry name" value="CENP_V_GFA"/>
    <property type="match status" value="1"/>
</dbReference>
<evidence type="ECO:0000313" key="7">
    <source>
        <dbReference type="EMBL" id="GMG84077.1"/>
    </source>
</evidence>
<dbReference type="PANTHER" id="PTHR33337">
    <property type="entry name" value="GFA DOMAIN-CONTAINING PROTEIN"/>
    <property type="match status" value="1"/>
</dbReference>
<evidence type="ECO:0000256" key="1">
    <source>
        <dbReference type="ARBA" id="ARBA00005495"/>
    </source>
</evidence>
<evidence type="ECO:0000256" key="3">
    <source>
        <dbReference type="ARBA" id="ARBA00022833"/>
    </source>
</evidence>
<reference evidence="7 8" key="1">
    <citation type="submission" date="2023-04" db="EMBL/GenBank/DDBJ databases">
        <title>Marinoamorphus aggregata gen. nov., sp. Nov., isolate from tissue of brittle star Ophioplocus japonicus.</title>
        <authorList>
            <person name="Kawano K."/>
            <person name="Sawayama S."/>
            <person name="Nakagawa S."/>
        </authorList>
    </citation>
    <scope>NUCLEOTIDE SEQUENCE [LARGE SCALE GENOMIC DNA]</scope>
    <source>
        <strain evidence="7 8">NKW23</strain>
    </source>
</reference>
<evidence type="ECO:0000313" key="8">
    <source>
        <dbReference type="Proteomes" id="UP001239909"/>
    </source>
</evidence>
<evidence type="ECO:0000256" key="5">
    <source>
        <dbReference type="SAM" id="MobiDB-lite"/>
    </source>
</evidence>
<protein>
    <submittedName>
        <fullName evidence="7">GFA family protein</fullName>
    </submittedName>
</protein>
<keyword evidence="3" id="KW-0862">Zinc</keyword>
<feature type="region of interest" description="Disordered" evidence="5">
    <location>
        <begin position="123"/>
        <end position="158"/>
    </location>
</feature>
<dbReference type="RefSeq" id="WP_285673020.1">
    <property type="nucleotide sequence ID" value="NZ_BSYI01000029.1"/>
</dbReference>
<feature type="domain" description="CENP-V/GFA" evidence="6">
    <location>
        <begin position="5"/>
        <end position="115"/>
    </location>
</feature>
<comment type="caution">
    <text evidence="7">The sequence shown here is derived from an EMBL/GenBank/DDBJ whole genome shotgun (WGS) entry which is preliminary data.</text>
</comment>
<evidence type="ECO:0000256" key="2">
    <source>
        <dbReference type="ARBA" id="ARBA00022723"/>
    </source>
</evidence>
<accession>A0ABQ6LLI7</accession>
<comment type="similarity">
    <text evidence="1">Belongs to the Gfa family.</text>
</comment>
<dbReference type="InterPro" id="IPR006913">
    <property type="entry name" value="CENP-V/GFA"/>
</dbReference>
<dbReference type="Gene3D" id="3.90.1590.10">
    <property type="entry name" value="glutathione-dependent formaldehyde- activating enzyme (gfa)"/>
    <property type="match status" value="1"/>
</dbReference>
<keyword evidence="4" id="KW-0456">Lyase</keyword>
<dbReference type="SUPFAM" id="SSF51316">
    <property type="entry name" value="Mss4-like"/>
    <property type="match status" value="1"/>
</dbReference>
<keyword evidence="8" id="KW-1185">Reference proteome</keyword>
<organism evidence="7 8">
    <name type="scientific">Paralimibaculum aggregatum</name>
    <dbReference type="NCBI Taxonomy" id="3036245"/>
    <lineage>
        <taxon>Bacteria</taxon>
        <taxon>Pseudomonadati</taxon>
        <taxon>Pseudomonadota</taxon>
        <taxon>Alphaproteobacteria</taxon>
        <taxon>Rhodobacterales</taxon>
        <taxon>Paracoccaceae</taxon>
        <taxon>Paralimibaculum</taxon>
    </lineage>
</organism>
<gene>
    <name evidence="7" type="ORF">LNKW23_32910</name>
</gene>
<name>A0ABQ6LLI7_9RHOB</name>
<dbReference type="Pfam" id="PF04828">
    <property type="entry name" value="GFA"/>
    <property type="match status" value="1"/>
</dbReference>
<dbReference type="EMBL" id="BSYI01000029">
    <property type="protein sequence ID" value="GMG84077.1"/>
    <property type="molecule type" value="Genomic_DNA"/>
</dbReference>
<sequence>MAGAVTGGCQCGAVRFRVTGGLGRASICHCRMCQRATGGAFAPLVGARGVEWQGTPARFASSDVAERGFCAACGTPLFYAPLGSEVVELMIGALDDPGAVTPELHYGVESRVPWLQLADGWPAQETRPGGLSGTGPARIASRQAAIPAPGTPAPEEDR</sequence>
<keyword evidence="2" id="KW-0479">Metal-binding</keyword>
<dbReference type="PANTHER" id="PTHR33337:SF40">
    <property type="entry name" value="CENP-V_GFA DOMAIN-CONTAINING PROTEIN-RELATED"/>
    <property type="match status" value="1"/>
</dbReference>
<dbReference type="InterPro" id="IPR011057">
    <property type="entry name" value="Mss4-like_sf"/>
</dbReference>